<reference evidence="2" key="1">
    <citation type="journal article" date="2020" name="mSystems">
        <title>Genome- and Community-Level Interaction Insights into Carbon Utilization and Element Cycling Functions of Hydrothermarchaeota in Hydrothermal Sediment.</title>
        <authorList>
            <person name="Zhou Z."/>
            <person name="Liu Y."/>
            <person name="Xu W."/>
            <person name="Pan J."/>
            <person name="Luo Z.H."/>
            <person name="Li M."/>
        </authorList>
    </citation>
    <scope>NUCLEOTIDE SEQUENCE [LARGE SCALE GENOMIC DNA]</scope>
    <source>
        <strain evidence="2">SpSt-500</strain>
    </source>
</reference>
<protein>
    <submittedName>
        <fullName evidence="2">ImmA/IrrE family metallo-endopeptidase</fullName>
    </submittedName>
</protein>
<evidence type="ECO:0000259" key="1">
    <source>
        <dbReference type="Pfam" id="PF06114"/>
    </source>
</evidence>
<dbReference type="Gene3D" id="1.10.10.2910">
    <property type="match status" value="1"/>
</dbReference>
<proteinExistence type="predicted"/>
<dbReference type="EMBL" id="DSVI01000007">
    <property type="protein sequence ID" value="HGT47638.1"/>
    <property type="molecule type" value="Genomic_DNA"/>
</dbReference>
<accession>A0A832DGA0</accession>
<feature type="domain" description="IrrE N-terminal-like" evidence="1">
    <location>
        <begin position="68"/>
        <end position="170"/>
    </location>
</feature>
<name>A0A832DGA0_9BACT</name>
<dbReference type="Pfam" id="PF06114">
    <property type="entry name" value="Peptidase_M78"/>
    <property type="match status" value="1"/>
</dbReference>
<organism evidence="2">
    <name type="scientific">Ignavibacterium album</name>
    <dbReference type="NCBI Taxonomy" id="591197"/>
    <lineage>
        <taxon>Bacteria</taxon>
        <taxon>Pseudomonadati</taxon>
        <taxon>Ignavibacteriota</taxon>
        <taxon>Ignavibacteria</taxon>
        <taxon>Ignavibacteriales</taxon>
        <taxon>Ignavibacteriaceae</taxon>
        <taxon>Ignavibacterium</taxon>
    </lineage>
</organism>
<dbReference type="PANTHER" id="PTHR43236">
    <property type="entry name" value="ANTITOXIN HIGA1"/>
    <property type="match status" value="1"/>
</dbReference>
<comment type="caution">
    <text evidence="2">The sequence shown here is derived from an EMBL/GenBank/DDBJ whole genome shotgun (WGS) entry which is preliminary data.</text>
</comment>
<dbReference type="InterPro" id="IPR010359">
    <property type="entry name" value="IrrE_HExxH"/>
</dbReference>
<evidence type="ECO:0000313" key="2">
    <source>
        <dbReference type="EMBL" id="HGT47638.1"/>
    </source>
</evidence>
<dbReference type="PANTHER" id="PTHR43236:SF1">
    <property type="entry name" value="BLL7220 PROTEIN"/>
    <property type="match status" value="1"/>
</dbReference>
<dbReference type="InterPro" id="IPR052345">
    <property type="entry name" value="Rad_response_metalloprotease"/>
</dbReference>
<gene>
    <name evidence="2" type="ORF">ENS56_06360</name>
</gene>
<dbReference type="AlphaFoldDB" id="A0A832DGA0"/>
<sequence>MLFKKSKNNSMGIQMTKAIKTAEELIDKYCIESHRELNLEEICNAEGLFIEEVELNGLLGNIIFENNYGLILINKSISHPGMKRFTIAHEMGHFFLSKNSKINKHGCSYDSLSNYSENKNHEAEANRFATELLMHKPWFSRFIKNIPVCMDLIKQISEEFTVSLTAAAIRYAEIGQYPIAVIMSNDNLVQWAFINDSFPCRYLPVGSPVPKESNAWDYFNNDEMSKEEDLIQARCWFREDFRCSQTTYFYEQSIAIPVTKSVLTILWESELA</sequence>